<gene>
    <name evidence="1" type="primary">CPK2</name>
    <name evidence="1" type="ORF">SPIL2461_LOCUS4066</name>
</gene>
<keyword evidence="2" id="KW-1185">Reference proteome</keyword>
<dbReference type="AlphaFoldDB" id="A0A812L1B7"/>
<proteinExistence type="predicted"/>
<dbReference type="OrthoDB" id="10687625at2759"/>
<comment type="caution">
    <text evidence="1">The sequence shown here is derived from an EMBL/GenBank/DDBJ whole genome shotgun (WGS) entry which is preliminary data.</text>
</comment>
<sequence>MSPLRTHSNVIRALRQALAKQVQVPVETVNVELSPGSTLAHAQIEAPNLEKAALVVDRAAAMWGQPLLERQCQLGPGAWFIAGRKRKAAIEGDLCYVWAICGASCNALKIPQPRERGDTMNLRTSSYVLHVAEAGKSQGKRGRSVSTRLTYNTTEEAILAWAAAQQKKKEESPLSTRASSEDIDLSHGTVLKGSKAISPDRSFVAPF</sequence>
<protein>
    <submittedName>
        <fullName evidence="1">CPK2 protein</fullName>
    </submittedName>
</protein>
<dbReference type="Proteomes" id="UP000649617">
    <property type="component" value="Unassembled WGS sequence"/>
</dbReference>
<name>A0A812L1B7_SYMPI</name>
<accession>A0A812L1B7</accession>
<reference evidence="1" key="1">
    <citation type="submission" date="2021-02" db="EMBL/GenBank/DDBJ databases">
        <authorList>
            <person name="Dougan E. K."/>
            <person name="Rhodes N."/>
            <person name="Thang M."/>
            <person name="Chan C."/>
        </authorList>
    </citation>
    <scope>NUCLEOTIDE SEQUENCE</scope>
</reference>
<evidence type="ECO:0000313" key="2">
    <source>
        <dbReference type="Proteomes" id="UP000649617"/>
    </source>
</evidence>
<dbReference type="EMBL" id="CAJNIZ010005212">
    <property type="protein sequence ID" value="CAE7239874.1"/>
    <property type="molecule type" value="Genomic_DNA"/>
</dbReference>
<organism evidence="1 2">
    <name type="scientific">Symbiodinium pilosum</name>
    <name type="common">Dinoflagellate</name>
    <dbReference type="NCBI Taxonomy" id="2952"/>
    <lineage>
        <taxon>Eukaryota</taxon>
        <taxon>Sar</taxon>
        <taxon>Alveolata</taxon>
        <taxon>Dinophyceae</taxon>
        <taxon>Suessiales</taxon>
        <taxon>Symbiodiniaceae</taxon>
        <taxon>Symbiodinium</taxon>
    </lineage>
</organism>
<evidence type="ECO:0000313" key="1">
    <source>
        <dbReference type="EMBL" id="CAE7239874.1"/>
    </source>
</evidence>